<dbReference type="Pfam" id="PF13650">
    <property type="entry name" value="Asp_protease_2"/>
    <property type="match status" value="2"/>
</dbReference>
<dbReference type="InterPro" id="IPR034122">
    <property type="entry name" value="Retropepsin-like_bacterial"/>
</dbReference>
<comment type="caution">
    <text evidence="1">The sequence shown here is derived from an EMBL/GenBank/DDBJ whole genome shotgun (WGS) entry which is preliminary data.</text>
</comment>
<keyword evidence="1" id="KW-0378">Hydrolase</keyword>
<dbReference type="EMBL" id="JACHDZ010000005">
    <property type="protein sequence ID" value="MBB5345082.1"/>
    <property type="molecule type" value="Genomic_DNA"/>
</dbReference>
<keyword evidence="1" id="KW-0645">Protease</keyword>
<dbReference type="Gene3D" id="2.40.70.10">
    <property type="entry name" value="Acid Proteases"/>
    <property type="match status" value="2"/>
</dbReference>
<dbReference type="SUPFAM" id="SSF50630">
    <property type="entry name" value="Acid proteases"/>
    <property type="match status" value="2"/>
</dbReference>
<dbReference type="AlphaFoldDB" id="A0A7W8J9D0"/>
<dbReference type="SUPFAM" id="SSF48452">
    <property type="entry name" value="TPR-like"/>
    <property type="match status" value="1"/>
</dbReference>
<sequence>MPLISTCFGQAAPASQLQALYESHQWFSLRKATEHTKAPFFYRSAVEAAFNRIGPAQKHLDAVIQAAPHSPDAYKAHELLASLYFRNGLYSKAFTQIDAMLAEKPAEEDVKNMRPLFSALSQSNQIVLRKKASTLQMRMEDGNLYLPLAVVGKEANYVFDSGANFSIMSESEAKRLSLMVRNVDTQLGDSSGAHLGVRVAVAKDVTIGGLHLKNVAFGVLPDTQEPFAELPEGKRGILGIPVLLAMQTLRWEPNGTFAFGFNPRHTDLSTSNLSFEESFPVTQVFFQGKSLDFTLDTGATHTVLSPPFAMEFPALLKSSGQKESHKLTGVGGSSSYDSVLLPSVTLQVGGHNVSLEPAHVLVKQSSDTSSWAAGNLGMDLLNQAHVITLDFHGMMLSLE</sequence>
<gene>
    <name evidence="1" type="ORF">HDF10_003073</name>
</gene>
<accession>A0A7W8J9D0</accession>
<dbReference type="PROSITE" id="PS00141">
    <property type="entry name" value="ASP_PROTEASE"/>
    <property type="match status" value="1"/>
</dbReference>
<name>A0A7W8J9D0_9BACT</name>
<reference evidence="1 2" key="1">
    <citation type="submission" date="2020-08" db="EMBL/GenBank/DDBJ databases">
        <title>Genomic Encyclopedia of Type Strains, Phase IV (KMG-V): Genome sequencing to study the core and pangenomes of soil and plant-associated prokaryotes.</title>
        <authorList>
            <person name="Whitman W."/>
        </authorList>
    </citation>
    <scope>NUCLEOTIDE SEQUENCE [LARGE SCALE GENOMIC DNA]</scope>
    <source>
        <strain evidence="1 2">M8US30</strain>
    </source>
</reference>
<dbReference type="InterPro" id="IPR001969">
    <property type="entry name" value="Aspartic_peptidase_AS"/>
</dbReference>
<protein>
    <submittedName>
        <fullName evidence="1">Aspartyl protease</fullName>
    </submittedName>
</protein>
<evidence type="ECO:0000313" key="2">
    <source>
        <dbReference type="Proteomes" id="UP000569092"/>
    </source>
</evidence>
<dbReference type="CDD" id="cd05483">
    <property type="entry name" value="retropepsin_like_bacteria"/>
    <property type="match status" value="1"/>
</dbReference>
<dbReference type="Gene3D" id="1.25.40.10">
    <property type="entry name" value="Tetratricopeptide repeat domain"/>
    <property type="match status" value="1"/>
</dbReference>
<evidence type="ECO:0000313" key="1">
    <source>
        <dbReference type="EMBL" id="MBB5345082.1"/>
    </source>
</evidence>
<dbReference type="Proteomes" id="UP000569092">
    <property type="component" value="Unassembled WGS sequence"/>
</dbReference>
<organism evidence="1 2">
    <name type="scientific">Tunturiibacter lichenicola</name>
    <dbReference type="NCBI Taxonomy" id="2051959"/>
    <lineage>
        <taxon>Bacteria</taxon>
        <taxon>Pseudomonadati</taxon>
        <taxon>Acidobacteriota</taxon>
        <taxon>Terriglobia</taxon>
        <taxon>Terriglobales</taxon>
        <taxon>Acidobacteriaceae</taxon>
        <taxon>Tunturiibacter</taxon>
    </lineage>
</organism>
<dbReference type="InterPro" id="IPR021109">
    <property type="entry name" value="Peptidase_aspartic_dom_sf"/>
</dbReference>
<proteinExistence type="predicted"/>
<dbReference type="GO" id="GO:0004190">
    <property type="term" value="F:aspartic-type endopeptidase activity"/>
    <property type="evidence" value="ECO:0007669"/>
    <property type="project" value="InterPro"/>
</dbReference>
<dbReference type="InterPro" id="IPR011990">
    <property type="entry name" value="TPR-like_helical_dom_sf"/>
</dbReference>
<dbReference type="GO" id="GO:0006508">
    <property type="term" value="P:proteolysis"/>
    <property type="evidence" value="ECO:0007669"/>
    <property type="project" value="UniProtKB-KW"/>
</dbReference>